<dbReference type="Pfam" id="PF03637">
    <property type="entry name" value="Mob1_phocein"/>
    <property type="match status" value="1"/>
</dbReference>
<dbReference type="SUPFAM" id="SSF101152">
    <property type="entry name" value="Mob1/phocein"/>
    <property type="match status" value="1"/>
</dbReference>
<evidence type="ECO:0000256" key="2">
    <source>
        <dbReference type="SAM" id="MobiDB-lite"/>
    </source>
</evidence>
<reference evidence="3 4" key="1">
    <citation type="submission" date="2024-11" db="EMBL/GenBank/DDBJ databases">
        <title>Adaptive evolution of stress response genes in parasites aligns with host niche diversity.</title>
        <authorList>
            <person name="Hahn C."/>
            <person name="Resl P."/>
        </authorList>
    </citation>
    <scope>NUCLEOTIDE SEQUENCE [LARGE SCALE GENOMIC DNA]</scope>
    <source>
        <strain evidence="3">EGGRZ-B1_66</strain>
        <tissue evidence="3">Body</tissue>
    </source>
</reference>
<feature type="binding site" evidence="1">
    <location>
        <position position="94"/>
    </location>
    <ligand>
        <name>Zn(2+)</name>
        <dbReference type="ChEBI" id="CHEBI:29105"/>
    </ligand>
</feature>
<dbReference type="EMBL" id="JBJKFK010000758">
    <property type="protein sequence ID" value="KAL3315409.1"/>
    <property type="molecule type" value="Genomic_DNA"/>
</dbReference>
<accession>A0ABD2Q762</accession>
<dbReference type="PANTHER" id="PTHR22599">
    <property type="entry name" value="MPS ONE BINDER KINASE ACTIVATOR-LIKE MOB"/>
    <property type="match status" value="1"/>
</dbReference>
<evidence type="ECO:0000256" key="1">
    <source>
        <dbReference type="PIRSR" id="PIRSR605301-1"/>
    </source>
</evidence>
<evidence type="ECO:0000313" key="4">
    <source>
        <dbReference type="Proteomes" id="UP001626550"/>
    </source>
</evidence>
<keyword evidence="1" id="KW-0479">Metal-binding</keyword>
<dbReference type="Proteomes" id="UP001626550">
    <property type="component" value="Unassembled WGS sequence"/>
</dbReference>
<protein>
    <submittedName>
        <fullName evidence="3">Maintenance of ploidy protein mob2</fullName>
    </submittedName>
</protein>
<name>A0ABD2Q762_9PLAT</name>
<dbReference type="InterPro" id="IPR005301">
    <property type="entry name" value="MOB_kinase_act_fam"/>
</dbReference>
<gene>
    <name evidence="3" type="primary">MOB2</name>
    <name evidence="3" type="ORF">Ciccas_005954</name>
</gene>
<feature type="compositionally biased region" description="Polar residues" evidence="2">
    <location>
        <begin position="249"/>
        <end position="268"/>
    </location>
</feature>
<feature type="binding site" evidence="1">
    <location>
        <position position="195"/>
    </location>
    <ligand>
        <name>Zn(2+)</name>
        <dbReference type="ChEBI" id="CHEBI:29105"/>
    </ligand>
</feature>
<dbReference type="InterPro" id="IPR036703">
    <property type="entry name" value="MOB_kinase_act_sf"/>
</dbReference>
<dbReference type="Gene3D" id="1.20.140.30">
    <property type="entry name" value="MOB kinase activator"/>
    <property type="match status" value="1"/>
</dbReference>
<keyword evidence="1" id="KW-0862">Zinc</keyword>
<feature type="binding site" evidence="1">
    <location>
        <position position="190"/>
    </location>
    <ligand>
        <name>Zn(2+)</name>
        <dbReference type="ChEBI" id="CHEBI:29105"/>
    </ligand>
</feature>
<feature type="region of interest" description="Disordered" evidence="2">
    <location>
        <begin position="1"/>
        <end position="29"/>
    </location>
</feature>
<evidence type="ECO:0000313" key="3">
    <source>
        <dbReference type="EMBL" id="KAL3315409.1"/>
    </source>
</evidence>
<feature type="region of interest" description="Disordered" evidence="2">
    <location>
        <begin position="247"/>
        <end position="279"/>
    </location>
</feature>
<keyword evidence="4" id="KW-1185">Reference proteome</keyword>
<sequence>MGKARGVGRNLISSSSTQQTSSSANFGDNKDSIPRFCRQEFLKQQLPVDGTVELKDLIEPSLQMNLNEWLAYHAISMFENVVTFFDTLYELCSCPNLKTTTSYSLGSALDSNYNHNYESFVSNQLSFVPLVNINLNSMTAKKALDAMLNSCHEMIESHKIFPVRYNEQFPIDLQQKVSGLCHKMLLCITHLYVAHFSDVEKLELVPHLNTHAKHFFLFTRRFNLLDEKDFEPLCGFHKELIDTAPPTLPTNSSLSKNNSFASKPNSTDADIGLTMRENL</sequence>
<organism evidence="3 4">
    <name type="scientific">Cichlidogyrus casuarinus</name>
    <dbReference type="NCBI Taxonomy" id="1844966"/>
    <lineage>
        <taxon>Eukaryota</taxon>
        <taxon>Metazoa</taxon>
        <taxon>Spiralia</taxon>
        <taxon>Lophotrochozoa</taxon>
        <taxon>Platyhelminthes</taxon>
        <taxon>Monogenea</taxon>
        <taxon>Monopisthocotylea</taxon>
        <taxon>Dactylogyridea</taxon>
        <taxon>Ancyrocephalidae</taxon>
        <taxon>Cichlidogyrus</taxon>
    </lineage>
</organism>
<feature type="compositionally biased region" description="Low complexity" evidence="2">
    <location>
        <begin position="13"/>
        <end position="23"/>
    </location>
</feature>
<dbReference type="SMART" id="SM01388">
    <property type="entry name" value="Mob1_phocein"/>
    <property type="match status" value="1"/>
</dbReference>
<dbReference type="AlphaFoldDB" id="A0ABD2Q762"/>
<proteinExistence type="predicted"/>
<comment type="caution">
    <text evidence="3">The sequence shown here is derived from an EMBL/GenBank/DDBJ whole genome shotgun (WGS) entry which is preliminary data.</text>
</comment>
<feature type="binding site" evidence="1">
    <location>
        <position position="92"/>
    </location>
    <ligand>
        <name>Zn(2+)</name>
        <dbReference type="ChEBI" id="CHEBI:29105"/>
    </ligand>
</feature>